<evidence type="ECO:0000256" key="6">
    <source>
        <dbReference type="ARBA" id="ARBA00023180"/>
    </source>
</evidence>
<reference evidence="11" key="1">
    <citation type="submission" date="2016-06" db="UniProtKB">
        <authorList>
            <consortium name="WormBaseParasite"/>
        </authorList>
    </citation>
    <scope>IDENTIFICATION</scope>
</reference>
<keyword evidence="5 8" id="KW-0472">Membrane</keyword>
<evidence type="ECO:0000256" key="5">
    <source>
        <dbReference type="ARBA" id="ARBA00023136"/>
    </source>
</evidence>
<feature type="compositionally biased region" description="Polar residues" evidence="7">
    <location>
        <begin position="97"/>
        <end position="114"/>
    </location>
</feature>
<protein>
    <submittedName>
        <fullName evidence="11">SSD domain-containing protein</fullName>
    </submittedName>
</protein>
<dbReference type="GO" id="GO:0008158">
    <property type="term" value="F:hedgehog receptor activity"/>
    <property type="evidence" value="ECO:0007669"/>
    <property type="project" value="TreeGrafter"/>
</dbReference>
<organism evidence="11">
    <name type="scientific">Onchocerca flexuosa</name>
    <dbReference type="NCBI Taxonomy" id="387005"/>
    <lineage>
        <taxon>Eukaryota</taxon>
        <taxon>Metazoa</taxon>
        <taxon>Ecdysozoa</taxon>
        <taxon>Nematoda</taxon>
        <taxon>Chromadorea</taxon>
        <taxon>Rhabditida</taxon>
        <taxon>Spirurina</taxon>
        <taxon>Spiruromorpha</taxon>
        <taxon>Filarioidea</taxon>
        <taxon>Onchocercidae</taxon>
        <taxon>Onchocerca</taxon>
    </lineage>
</organism>
<sequence length="178" mass="19460">MLAFSEFEFIVKYFFVVLSALILIGLFNGLMLLPVLLSLIGPPCEIRLFDEKAHLPVPAPFSKQQKRGLSDTRTDDHVKRRVSGAFVEMQVNGCTETNAENNDAHHNSSSSVTKESPHVGPEINVKTTSAKIPISTIGRQHSTAPLLSSDDTSNSSSVKRNSDGNSKLSKFSSNALRF</sequence>
<evidence type="ECO:0000256" key="4">
    <source>
        <dbReference type="ARBA" id="ARBA00022989"/>
    </source>
</evidence>
<reference evidence="9 10" key="2">
    <citation type="submission" date="2018-11" db="EMBL/GenBank/DDBJ databases">
        <authorList>
            <consortium name="Pathogen Informatics"/>
        </authorList>
    </citation>
    <scope>NUCLEOTIDE SEQUENCE [LARGE SCALE GENOMIC DNA]</scope>
</reference>
<feature type="compositionally biased region" description="Polar residues" evidence="7">
    <location>
        <begin position="163"/>
        <end position="178"/>
    </location>
</feature>
<keyword evidence="3 8" id="KW-0812">Transmembrane</keyword>
<accession>A0A183H9W2</accession>
<evidence type="ECO:0000256" key="1">
    <source>
        <dbReference type="ARBA" id="ARBA00004141"/>
    </source>
</evidence>
<dbReference type="GO" id="GO:0005119">
    <property type="term" value="F:smoothened binding"/>
    <property type="evidence" value="ECO:0007669"/>
    <property type="project" value="TreeGrafter"/>
</dbReference>
<gene>
    <name evidence="9" type="ORF">OFLC_LOCUS4274</name>
</gene>
<evidence type="ECO:0000313" key="10">
    <source>
        <dbReference type="Proteomes" id="UP000267606"/>
    </source>
</evidence>
<dbReference type="PANTHER" id="PTHR46022">
    <property type="entry name" value="PROTEIN PATCHED"/>
    <property type="match status" value="1"/>
</dbReference>
<proteinExistence type="inferred from homology"/>
<dbReference type="GO" id="GO:0005886">
    <property type="term" value="C:plasma membrane"/>
    <property type="evidence" value="ECO:0007669"/>
    <property type="project" value="TreeGrafter"/>
</dbReference>
<evidence type="ECO:0000256" key="7">
    <source>
        <dbReference type="SAM" id="MobiDB-lite"/>
    </source>
</evidence>
<feature type="transmembrane region" description="Helical" evidence="8">
    <location>
        <begin position="13"/>
        <end position="37"/>
    </location>
</feature>
<evidence type="ECO:0000256" key="8">
    <source>
        <dbReference type="SAM" id="Phobius"/>
    </source>
</evidence>
<comment type="similarity">
    <text evidence="2">Belongs to the patched family.</text>
</comment>
<dbReference type="Proteomes" id="UP000267606">
    <property type="component" value="Unassembled WGS sequence"/>
</dbReference>
<name>A0A183H9W2_9BILA</name>
<keyword evidence="6" id="KW-0325">Glycoprotein</keyword>
<evidence type="ECO:0000256" key="3">
    <source>
        <dbReference type="ARBA" id="ARBA00022692"/>
    </source>
</evidence>
<feature type="compositionally biased region" description="Polar residues" evidence="7">
    <location>
        <begin position="137"/>
        <end position="146"/>
    </location>
</feature>
<dbReference type="STRING" id="387005.A0A183H9W2"/>
<dbReference type="EMBL" id="UZAJ01003174">
    <property type="protein sequence ID" value="VDO39492.1"/>
    <property type="molecule type" value="Genomic_DNA"/>
</dbReference>
<keyword evidence="4 8" id="KW-1133">Transmembrane helix</keyword>
<evidence type="ECO:0000256" key="2">
    <source>
        <dbReference type="ARBA" id="ARBA00005585"/>
    </source>
</evidence>
<comment type="subcellular location">
    <subcellularLocation>
        <location evidence="1">Membrane</location>
        <topology evidence="1">Multi-pass membrane protein</topology>
    </subcellularLocation>
</comment>
<feature type="compositionally biased region" description="Low complexity" evidence="7">
    <location>
        <begin position="148"/>
        <end position="157"/>
    </location>
</feature>
<dbReference type="GO" id="GO:0045879">
    <property type="term" value="P:negative regulation of smoothened signaling pathway"/>
    <property type="evidence" value="ECO:0007669"/>
    <property type="project" value="TreeGrafter"/>
</dbReference>
<dbReference type="PANTHER" id="PTHR46022:SF1">
    <property type="entry name" value="PROTEIN PATCHED"/>
    <property type="match status" value="1"/>
</dbReference>
<dbReference type="WBParaSite" id="OFLC_0000427301-mRNA-1">
    <property type="protein sequence ID" value="OFLC_0000427301-mRNA-1"/>
    <property type="gene ID" value="OFLC_0000427301"/>
</dbReference>
<keyword evidence="10" id="KW-1185">Reference proteome</keyword>
<evidence type="ECO:0000313" key="9">
    <source>
        <dbReference type="EMBL" id="VDO39492.1"/>
    </source>
</evidence>
<dbReference type="AlphaFoldDB" id="A0A183H9W2"/>
<feature type="region of interest" description="Disordered" evidence="7">
    <location>
        <begin position="97"/>
        <end position="178"/>
    </location>
</feature>
<evidence type="ECO:0000313" key="11">
    <source>
        <dbReference type="WBParaSite" id="OFLC_0000427301-mRNA-1"/>
    </source>
</evidence>
<dbReference type="GO" id="GO:0097108">
    <property type="term" value="F:hedgehog family protein binding"/>
    <property type="evidence" value="ECO:0007669"/>
    <property type="project" value="TreeGrafter"/>
</dbReference>